<evidence type="ECO:0000256" key="1">
    <source>
        <dbReference type="SAM" id="MobiDB-lite"/>
    </source>
</evidence>
<sequence>MRVEIMDELPAELMEEAWEFYRDCFSDLRILAVNRHLMYRHEFEEVMHDKRIDKHVAVDDDGIAGMGTITNDLESIPLISADYFKYHWPELYEQHRLFYCLFAGSALGHRGQGVFVALQRTMYAPIEEVDGKVFFDICGFNEERNQLPRMIAMILSRASSAGRAQPTRLDAQSFWMYEFPKDDKPYRRAERRGLPNKLSDGQPERRASRV</sequence>
<name>A0A2T0KCX1_9ACTN</name>
<gene>
    <name evidence="2" type="ORF">CLV67_107371</name>
</gene>
<dbReference type="AlphaFoldDB" id="A0A2T0KCX1"/>
<reference evidence="2 3" key="1">
    <citation type="submission" date="2018-03" db="EMBL/GenBank/DDBJ databases">
        <title>Genomic Encyclopedia of Archaeal and Bacterial Type Strains, Phase II (KMG-II): from individual species to whole genera.</title>
        <authorList>
            <person name="Goeker M."/>
        </authorList>
    </citation>
    <scope>NUCLEOTIDE SEQUENCE [LARGE SCALE GENOMIC DNA]</scope>
    <source>
        <strain evidence="2 3">DSM 43146</strain>
    </source>
</reference>
<proteinExistence type="predicted"/>
<dbReference type="RefSeq" id="WP_203737183.1">
    <property type="nucleotide sequence ID" value="NZ_BOMO01000073.1"/>
</dbReference>
<comment type="caution">
    <text evidence="2">The sequence shown here is derived from an EMBL/GenBank/DDBJ whole genome shotgun (WGS) entry which is preliminary data.</text>
</comment>
<protein>
    <recommendedName>
        <fullName evidence="4">N-acetyltransferase domain-containing protein</fullName>
    </recommendedName>
</protein>
<accession>A0A2T0KCX1</accession>
<evidence type="ECO:0000313" key="2">
    <source>
        <dbReference type="EMBL" id="PRX21094.1"/>
    </source>
</evidence>
<dbReference type="EMBL" id="PVMZ01000007">
    <property type="protein sequence ID" value="PRX21094.1"/>
    <property type="molecule type" value="Genomic_DNA"/>
</dbReference>
<feature type="region of interest" description="Disordered" evidence="1">
    <location>
        <begin position="186"/>
        <end position="210"/>
    </location>
</feature>
<evidence type="ECO:0000313" key="3">
    <source>
        <dbReference type="Proteomes" id="UP000239415"/>
    </source>
</evidence>
<dbReference type="Proteomes" id="UP000239415">
    <property type="component" value="Unassembled WGS sequence"/>
</dbReference>
<evidence type="ECO:0008006" key="4">
    <source>
        <dbReference type="Google" id="ProtNLM"/>
    </source>
</evidence>
<keyword evidence="3" id="KW-1185">Reference proteome</keyword>
<organism evidence="2 3">
    <name type="scientific">Actinoplanes italicus</name>
    <dbReference type="NCBI Taxonomy" id="113567"/>
    <lineage>
        <taxon>Bacteria</taxon>
        <taxon>Bacillati</taxon>
        <taxon>Actinomycetota</taxon>
        <taxon>Actinomycetes</taxon>
        <taxon>Micromonosporales</taxon>
        <taxon>Micromonosporaceae</taxon>
        <taxon>Actinoplanes</taxon>
    </lineage>
</organism>